<accession>A0A517M3M7</accession>
<dbReference type="AlphaFoldDB" id="A0A517M3M7"/>
<protein>
    <submittedName>
        <fullName evidence="1">Uncharacterized protein</fullName>
    </submittedName>
</protein>
<dbReference type="Proteomes" id="UP000319557">
    <property type="component" value="Chromosome"/>
</dbReference>
<sequence length="165" mass="19050">MDDLQETPQRWVDIEFDCLPLRTVQRVDVPLDASPRFEAFVLRVKQAIQEHGVMNTYYLHNARCTFHFTNDVNRGMVQFKFEGTVFTNSTDTATKSCHLDVQPDGETCDWLNEAVVRWLAESVRHALVVEFDRYIQAGDLSKTQQRIEQIQAESDAAEGYLGMYL</sequence>
<gene>
    <name evidence="1" type="ORF">EC9_36590</name>
</gene>
<reference evidence="1 2" key="1">
    <citation type="submission" date="2019-02" db="EMBL/GenBank/DDBJ databases">
        <title>Deep-cultivation of Planctomycetes and their phenomic and genomic characterization uncovers novel biology.</title>
        <authorList>
            <person name="Wiegand S."/>
            <person name="Jogler M."/>
            <person name="Boedeker C."/>
            <person name="Pinto D."/>
            <person name="Vollmers J."/>
            <person name="Rivas-Marin E."/>
            <person name="Kohn T."/>
            <person name="Peeters S.H."/>
            <person name="Heuer A."/>
            <person name="Rast P."/>
            <person name="Oberbeckmann S."/>
            <person name="Bunk B."/>
            <person name="Jeske O."/>
            <person name="Meyerdierks A."/>
            <person name="Storesund J.E."/>
            <person name="Kallscheuer N."/>
            <person name="Luecker S."/>
            <person name="Lage O.M."/>
            <person name="Pohl T."/>
            <person name="Merkel B.J."/>
            <person name="Hornburger P."/>
            <person name="Mueller R.-W."/>
            <person name="Bruemmer F."/>
            <person name="Labrenz M."/>
            <person name="Spormann A.M."/>
            <person name="Op den Camp H."/>
            <person name="Overmann J."/>
            <person name="Amann R."/>
            <person name="Jetten M.S.M."/>
            <person name="Mascher T."/>
            <person name="Medema M.H."/>
            <person name="Devos D.P."/>
            <person name="Kaster A.-K."/>
            <person name="Ovreas L."/>
            <person name="Rohde M."/>
            <person name="Galperin M.Y."/>
            <person name="Jogler C."/>
        </authorList>
    </citation>
    <scope>NUCLEOTIDE SEQUENCE [LARGE SCALE GENOMIC DNA]</scope>
    <source>
        <strain evidence="1 2">EC9</strain>
    </source>
</reference>
<evidence type="ECO:0000313" key="1">
    <source>
        <dbReference type="EMBL" id="QDS89459.1"/>
    </source>
</evidence>
<dbReference type="KEGG" id="ruv:EC9_36590"/>
<proteinExistence type="predicted"/>
<evidence type="ECO:0000313" key="2">
    <source>
        <dbReference type="Proteomes" id="UP000319557"/>
    </source>
</evidence>
<keyword evidence="2" id="KW-1185">Reference proteome</keyword>
<dbReference type="EMBL" id="CP036261">
    <property type="protein sequence ID" value="QDS89459.1"/>
    <property type="molecule type" value="Genomic_DNA"/>
</dbReference>
<dbReference type="OrthoDB" id="263995at2"/>
<organism evidence="1 2">
    <name type="scientific">Rosistilla ulvae</name>
    <dbReference type="NCBI Taxonomy" id="1930277"/>
    <lineage>
        <taxon>Bacteria</taxon>
        <taxon>Pseudomonadati</taxon>
        <taxon>Planctomycetota</taxon>
        <taxon>Planctomycetia</taxon>
        <taxon>Pirellulales</taxon>
        <taxon>Pirellulaceae</taxon>
        <taxon>Rosistilla</taxon>
    </lineage>
</organism>
<dbReference type="RefSeq" id="WP_145347190.1">
    <property type="nucleotide sequence ID" value="NZ_CP036261.1"/>
</dbReference>
<name>A0A517M3M7_9BACT</name>